<dbReference type="Proteomes" id="UP001595844">
    <property type="component" value="Unassembled WGS sequence"/>
</dbReference>
<sequence length="214" mass="22919">MSASLALSPGSAHADCAVSHTTEAERISAAYNDADLIVTGTVSAIEHHPREETGGLPLDVATVVVDTKYRGDDAAGPVVSVASPLDTSLSRSFVVGERYFFAARAAGGAITWETEIQRWSPYMDDICTPTIETTALSPSFFTALNDRLPATPVPNHQLPTASEQQHAGEDQVAWSIPTSLVAGLAILIVGTTAAGAAIWYRIRLRRSQEHRRHR</sequence>
<feature type="transmembrane region" description="Helical" evidence="1">
    <location>
        <begin position="180"/>
        <end position="202"/>
    </location>
</feature>
<organism evidence="2 3">
    <name type="scientific">Nocardia halotolerans</name>
    <dbReference type="NCBI Taxonomy" id="1755878"/>
    <lineage>
        <taxon>Bacteria</taxon>
        <taxon>Bacillati</taxon>
        <taxon>Actinomycetota</taxon>
        <taxon>Actinomycetes</taxon>
        <taxon>Mycobacteriales</taxon>
        <taxon>Nocardiaceae</taxon>
        <taxon>Nocardia</taxon>
    </lineage>
</organism>
<name>A0ABV8VB64_9NOCA</name>
<keyword evidence="3" id="KW-1185">Reference proteome</keyword>
<keyword evidence="1" id="KW-0812">Transmembrane</keyword>
<evidence type="ECO:0000256" key="1">
    <source>
        <dbReference type="SAM" id="Phobius"/>
    </source>
</evidence>
<dbReference type="EMBL" id="JBHSDL010000004">
    <property type="protein sequence ID" value="MFC4373124.1"/>
    <property type="molecule type" value="Genomic_DNA"/>
</dbReference>
<keyword evidence="1" id="KW-1133">Transmembrane helix</keyword>
<proteinExistence type="predicted"/>
<gene>
    <name evidence="2" type="ORF">ACFO5K_03335</name>
</gene>
<evidence type="ECO:0008006" key="4">
    <source>
        <dbReference type="Google" id="ProtNLM"/>
    </source>
</evidence>
<reference evidence="3" key="1">
    <citation type="journal article" date="2019" name="Int. J. Syst. Evol. Microbiol.">
        <title>The Global Catalogue of Microorganisms (GCM) 10K type strain sequencing project: providing services to taxonomists for standard genome sequencing and annotation.</title>
        <authorList>
            <consortium name="The Broad Institute Genomics Platform"/>
            <consortium name="The Broad Institute Genome Sequencing Center for Infectious Disease"/>
            <person name="Wu L."/>
            <person name="Ma J."/>
        </authorList>
    </citation>
    <scope>NUCLEOTIDE SEQUENCE [LARGE SCALE GENOMIC DNA]</scope>
    <source>
        <strain evidence="3">IBRC-M 10490</strain>
    </source>
</reference>
<evidence type="ECO:0000313" key="2">
    <source>
        <dbReference type="EMBL" id="MFC4373124.1"/>
    </source>
</evidence>
<evidence type="ECO:0000313" key="3">
    <source>
        <dbReference type="Proteomes" id="UP001595844"/>
    </source>
</evidence>
<dbReference type="RefSeq" id="WP_378555644.1">
    <property type="nucleotide sequence ID" value="NZ_JBHSDL010000004.1"/>
</dbReference>
<protein>
    <recommendedName>
        <fullName evidence="4">Tissue inhibitor of metalloproteinase</fullName>
    </recommendedName>
</protein>
<keyword evidence="1" id="KW-0472">Membrane</keyword>
<accession>A0ABV8VB64</accession>
<comment type="caution">
    <text evidence="2">The sequence shown here is derived from an EMBL/GenBank/DDBJ whole genome shotgun (WGS) entry which is preliminary data.</text>
</comment>